<dbReference type="EMBL" id="JBHRZI010000023">
    <property type="protein sequence ID" value="MFC3895228.1"/>
    <property type="molecule type" value="Genomic_DNA"/>
</dbReference>
<sequence length="266" mass="27163">MDLLLLKLFLAPSLVVVSALAGRRWGPAVAGVLVGLPIVAGPILFITYQQHGAAFLESAASSSLLGLVSLAVFAVVFAHVGRRAGWFVTTATTWAAVLCADFALSFLRVPVLVAFVCTLTATAVAVVAMPKPEPDHPPDSTSSPPPRWDLLGRAAATSGLVLVITTASTALGPGWTGLLAPFPIATSVLAGFVHAQHGSVITARALTGVITGLFGFAAFCFVLAVLAVPLGIAAFAAAAGATVVVQVLVVRVRNAARRALITRLAS</sequence>
<evidence type="ECO:0000313" key="2">
    <source>
        <dbReference type="EMBL" id="MFC3895228.1"/>
    </source>
</evidence>
<feature type="transmembrane region" description="Helical" evidence="1">
    <location>
        <begin position="232"/>
        <end position="250"/>
    </location>
</feature>
<keyword evidence="3" id="KW-1185">Reference proteome</keyword>
<protein>
    <submittedName>
        <fullName evidence="2">Uncharacterized protein</fullName>
    </submittedName>
</protein>
<feature type="transmembrane region" description="Helical" evidence="1">
    <location>
        <begin position="29"/>
        <end position="48"/>
    </location>
</feature>
<keyword evidence="1" id="KW-1133">Transmembrane helix</keyword>
<comment type="caution">
    <text evidence="2">The sequence shown here is derived from an EMBL/GenBank/DDBJ whole genome shotgun (WGS) entry which is preliminary data.</text>
</comment>
<feature type="transmembrane region" description="Helical" evidence="1">
    <location>
        <begin position="175"/>
        <end position="193"/>
    </location>
</feature>
<dbReference type="RefSeq" id="WP_382376772.1">
    <property type="nucleotide sequence ID" value="NZ_JBHRZI010000023.1"/>
</dbReference>
<proteinExistence type="predicted"/>
<accession>A0ABV8BZT2</accession>
<feature type="transmembrane region" description="Helical" evidence="1">
    <location>
        <begin position="86"/>
        <end position="104"/>
    </location>
</feature>
<gene>
    <name evidence="2" type="ORF">ACFOWZ_27425</name>
</gene>
<feature type="transmembrane region" description="Helical" evidence="1">
    <location>
        <begin position="205"/>
        <end position="226"/>
    </location>
</feature>
<feature type="transmembrane region" description="Helical" evidence="1">
    <location>
        <begin position="60"/>
        <end position="80"/>
    </location>
</feature>
<organism evidence="2 3">
    <name type="scientific">Lentzea rhizosphaerae</name>
    <dbReference type="NCBI Taxonomy" id="2041025"/>
    <lineage>
        <taxon>Bacteria</taxon>
        <taxon>Bacillati</taxon>
        <taxon>Actinomycetota</taxon>
        <taxon>Actinomycetes</taxon>
        <taxon>Pseudonocardiales</taxon>
        <taxon>Pseudonocardiaceae</taxon>
        <taxon>Lentzea</taxon>
    </lineage>
</organism>
<dbReference type="Proteomes" id="UP001595690">
    <property type="component" value="Unassembled WGS sequence"/>
</dbReference>
<feature type="transmembrane region" description="Helical" evidence="1">
    <location>
        <begin position="111"/>
        <end position="129"/>
    </location>
</feature>
<keyword evidence="1" id="KW-0812">Transmembrane</keyword>
<keyword evidence="1" id="KW-0472">Membrane</keyword>
<reference evidence="3" key="1">
    <citation type="journal article" date="2019" name="Int. J. Syst. Evol. Microbiol.">
        <title>The Global Catalogue of Microorganisms (GCM) 10K type strain sequencing project: providing services to taxonomists for standard genome sequencing and annotation.</title>
        <authorList>
            <consortium name="The Broad Institute Genomics Platform"/>
            <consortium name="The Broad Institute Genome Sequencing Center for Infectious Disease"/>
            <person name="Wu L."/>
            <person name="Ma J."/>
        </authorList>
    </citation>
    <scope>NUCLEOTIDE SEQUENCE [LARGE SCALE GENOMIC DNA]</scope>
    <source>
        <strain evidence="3">CGMCC 4.7405</strain>
    </source>
</reference>
<evidence type="ECO:0000313" key="3">
    <source>
        <dbReference type="Proteomes" id="UP001595690"/>
    </source>
</evidence>
<name>A0ABV8BZT2_9PSEU</name>
<evidence type="ECO:0000256" key="1">
    <source>
        <dbReference type="SAM" id="Phobius"/>
    </source>
</evidence>